<reference evidence="2 3" key="1">
    <citation type="submission" date="2017-01" db="EMBL/GenBank/DDBJ databases">
        <title>Whole-Genome Shotgun Sequencing of Two beta-Proteobacterial Species in Search of the Bulgecin Biosynthetic Cluster.</title>
        <authorList>
            <person name="Horsman M.E."/>
            <person name="Marous D.R."/>
            <person name="Li R."/>
            <person name="Oliver R.A."/>
            <person name="Byun B."/>
            <person name="Emrich S.J."/>
            <person name="Boggess B."/>
            <person name="Townsend C.A."/>
            <person name="Mobashery S."/>
        </authorList>
    </citation>
    <scope>NUCLEOTIDE SEQUENCE [LARGE SCALE GENOMIC DNA]</scope>
    <source>
        <strain evidence="2 3">ATCC 31363</strain>
    </source>
</reference>
<dbReference type="PANTHER" id="PTHR35563">
    <property type="entry name" value="BARREL METAL-DEPENDENT HYDROLASE, PUTATIVE (AFU_ORTHOLOGUE AFUA_1G16240)-RELATED"/>
    <property type="match status" value="1"/>
</dbReference>
<dbReference type="RefSeq" id="WP_096723910.1">
    <property type="nucleotide sequence ID" value="NZ_MTZV01000006.1"/>
</dbReference>
<dbReference type="InterPro" id="IPR032466">
    <property type="entry name" value="Metal_Hydrolase"/>
</dbReference>
<sequence length="300" mass="33426">MVSRRSFNGALAGLAASQILAGCASTEGGEVRRITGVDTHAHVFLKNLPMVAGHRYSISYDAPLERYVAMLDAHRVSNGVLIQPSFLGTDNTYLLAALRQYPQRLRGIIVLDPATDIDRIAEWSQAGTCGIRLNLIDHPDPDFSTQTWRALFPRLREQGWQIELHAEARRLPALLPPLIAEGIDVSIDHFGRPDPKLGAADPGFRYLLTTAGSGRVWVKISGAYRNDTAGRWQATGLQLMQALRETFGARRLLWGSDWPHTGYESSINYDLAYAYMEQLLPDAEERRQVLVETPAALFRF</sequence>
<proteinExistence type="predicted"/>
<evidence type="ECO:0000313" key="3">
    <source>
        <dbReference type="Proteomes" id="UP000218022"/>
    </source>
</evidence>
<dbReference type="SUPFAM" id="SSF51556">
    <property type="entry name" value="Metallo-dependent hydrolases"/>
    <property type="match status" value="1"/>
</dbReference>
<dbReference type="InterPro" id="IPR052358">
    <property type="entry name" value="Aro_Compnd_Degr_Hydrolases"/>
</dbReference>
<dbReference type="OrthoDB" id="9787654at2"/>
<dbReference type="EMBL" id="MTZV01000006">
    <property type="protein sequence ID" value="PCE22272.1"/>
    <property type="molecule type" value="Genomic_DNA"/>
</dbReference>
<feature type="domain" description="Amidohydrolase-related" evidence="1">
    <location>
        <begin position="37"/>
        <end position="300"/>
    </location>
</feature>
<gene>
    <name evidence="2" type="ORF">BWP39_21595</name>
</gene>
<dbReference type="GO" id="GO:0016787">
    <property type="term" value="F:hydrolase activity"/>
    <property type="evidence" value="ECO:0007669"/>
    <property type="project" value="InterPro"/>
</dbReference>
<organism evidence="2 3">
    <name type="scientific">Paraburkholderia acidicola</name>
    <dbReference type="NCBI Taxonomy" id="1912599"/>
    <lineage>
        <taxon>Bacteria</taxon>
        <taxon>Pseudomonadati</taxon>
        <taxon>Pseudomonadota</taxon>
        <taxon>Betaproteobacteria</taxon>
        <taxon>Burkholderiales</taxon>
        <taxon>Burkholderiaceae</taxon>
        <taxon>Paraburkholderia</taxon>
    </lineage>
</organism>
<dbReference type="Pfam" id="PF04909">
    <property type="entry name" value="Amidohydro_2"/>
    <property type="match status" value="1"/>
</dbReference>
<protein>
    <recommendedName>
        <fullName evidence="1">Amidohydrolase-related domain-containing protein</fullName>
    </recommendedName>
</protein>
<dbReference type="Gene3D" id="3.20.20.140">
    <property type="entry name" value="Metal-dependent hydrolases"/>
    <property type="match status" value="1"/>
</dbReference>
<name>A0A2A4EPB4_9BURK</name>
<dbReference type="AlphaFoldDB" id="A0A2A4EPB4"/>
<dbReference type="Proteomes" id="UP000218022">
    <property type="component" value="Unassembled WGS sequence"/>
</dbReference>
<evidence type="ECO:0000259" key="1">
    <source>
        <dbReference type="Pfam" id="PF04909"/>
    </source>
</evidence>
<dbReference type="InterPro" id="IPR006680">
    <property type="entry name" value="Amidohydro-rel"/>
</dbReference>
<evidence type="ECO:0000313" key="2">
    <source>
        <dbReference type="EMBL" id="PCE22272.1"/>
    </source>
</evidence>
<dbReference type="PROSITE" id="PS51257">
    <property type="entry name" value="PROKAR_LIPOPROTEIN"/>
    <property type="match status" value="1"/>
</dbReference>
<dbReference type="PANTHER" id="PTHR35563:SF2">
    <property type="entry name" value="BARREL METAL-DEPENDENT HYDROLASE, PUTATIVE (AFU_ORTHOLOGUE AFUA_1G16240)-RELATED"/>
    <property type="match status" value="1"/>
</dbReference>
<accession>A0A2A4EPB4</accession>
<comment type="caution">
    <text evidence="2">The sequence shown here is derived from an EMBL/GenBank/DDBJ whole genome shotgun (WGS) entry which is preliminary data.</text>
</comment>